<feature type="compositionally biased region" description="Polar residues" evidence="1">
    <location>
        <begin position="51"/>
        <end position="68"/>
    </location>
</feature>
<dbReference type="Proteomes" id="UP000184301">
    <property type="component" value="Unassembled WGS sequence"/>
</dbReference>
<dbReference type="AlphaFoldDB" id="A0A1M6X024"/>
<organism evidence="3 4">
    <name type="scientific">Hespellia stercorisuis DSM 15480</name>
    <dbReference type="NCBI Taxonomy" id="1121950"/>
    <lineage>
        <taxon>Bacteria</taxon>
        <taxon>Bacillati</taxon>
        <taxon>Bacillota</taxon>
        <taxon>Clostridia</taxon>
        <taxon>Lachnospirales</taxon>
        <taxon>Lachnospiraceae</taxon>
        <taxon>Hespellia</taxon>
    </lineage>
</organism>
<evidence type="ECO:0000256" key="2">
    <source>
        <dbReference type="SAM" id="Phobius"/>
    </source>
</evidence>
<keyword evidence="2" id="KW-1133">Transmembrane helix</keyword>
<gene>
    <name evidence="3" type="ORF">SAMN02745243_04134</name>
</gene>
<evidence type="ECO:0000313" key="3">
    <source>
        <dbReference type="EMBL" id="SHK99264.1"/>
    </source>
</evidence>
<feature type="transmembrane region" description="Helical" evidence="2">
    <location>
        <begin position="285"/>
        <end position="303"/>
    </location>
</feature>
<feature type="transmembrane region" description="Helical" evidence="2">
    <location>
        <begin position="222"/>
        <end position="240"/>
    </location>
</feature>
<dbReference type="STRING" id="1121950.SAMN02745243_04134"/>
<keyword evidence="4" id="KW-1185">Reference proteome</keyword>
<feature type="transmembrane region" description="Helical" evidence="2">
    <location>
        <begin position="260"/>
        <end position="278"/>
    </location>
</feature>
<protein>
    <submittedName>
        <fullName evidence="3">Uncharacterized protein</fullName>
    </submittedName>
</protein>
<dbReference type="OrthoDB" id="2068035at2"/>
<feature type="region of interest" description="Disordered" evidence="1">
    <location>
        <begin position="43"/>
        <end position="213"/>
    </location>
</feature>
<evidence type="ECO:0000256" key="1">
    <source>
        <dbReference type="SAM" id="MobiDB-lite"/>
    </source>
</evidence>
<feature type="compositionally biased region" description="Low complexity" evidence="1">
    <location>
        <begin position="83"/>
        <end position="98"/>
    </location>
</feature>
<name>A0A1M6X024_9FIRM</name>
<accession>A0A1M6X024</accession>
<keyword evidence="2" id="KW-0812">Transmembrane</keyword>
<dbReference type="RefSeq" id="WP_073113336.1">
    <property type="nucleotide sequence ID" value="NZ_FQZY01000127.1"/>
</dbReference>
<evidence type="ECO:0000313" key="4">
    <source>
        <dbReference type="Proteomes" id="UP000184301"/>
    </source>
</evidence>
<dbReference type="EMBL" id="FQZY01000127">
    <property type="protein sequence ID" value="SHK99264.1"/>
    <property type="molecule type" value="Genomic_DNA"/>
</dbReference>
<proteinExistence type="predicted"/>
<feature type="transmembrane region" description="Helical" evidence="2">
    <location>
        <begin position="315"/>
        <end position="333"/>
    </location>
</feature>
<feature type="compositionally biased region" description="Low complexity" evidence="1">
    <location>
        <begin position="134"/>
        <end position="146"/>
    </location>
</feature>
<reference evidence="3 4" key="1">
    <citation type="submission" date="2016-11" db="EMBL/GenBank/DDBJ databases">
        <authorList>
            <person name="Jaros S."/>
            <person name="Januszkiewicz K."/>
            <person name="Wedrychowicz H."/>
        </authorList>
    </citation>
    <scope>NUCLEOTIDE SEQUENCE [LARGE SCALE GENOMIC DNA]</scope>
    <source>
        <strain evidence="3 4">DSM 15480</strain>
    </source>
</reference>
<sequence length="361" mass="39479">MKCPVCGKELEIQKKQVGVDDNKQPIMNEFAICRDCKKKWNLDKQRAKKAQSASSETAKSQAAASANIPSKGSAAAKKSKEMTTSTKASPAKTAPAKSTPDKTTSEKTASAGSQTATKKLNTSDQSTQALPTVKTAQKKAAPQKPANDQSKEHPVHKKKKKQPQEFSEDSHRANPAKSSKPDSKRAKSQPAEQSSRKAKSQPAKKTSKRKAAKPVKKSRFKILRIILGVLSIGAGIFFFLHAGMQGLSDLANHKFMTNGTVYVILALCLLVAGLISVIMKNIKNIIAFILPILFYICSAIYTFTQMGKDTYLKYGAITVGAFALIFIVLMLIASSLDNKAHQALEEDYEHDDDYEDDDYYD</sequence>
<feature type="compositionally biased region" description="Polar residues" evidence="1">
    <location>
        <begin position="106"/>
        <end position="130"/>
    </location>
</feature>
<keyword evidence="2" id="KW-0472">Membrane</keyword>